<sequence>MTSEWAGSSSETMVYKDGLFGSPASAPVAREITAKDIKTMPLEPMDVMWMSKAPQVSDLVVQPDVKFKSVAGIGSGAVSPSLPIGIGADDSIRPDYDTDVLWKGPGRIHKERTVSIESTDSELGTRKFSVSEAMTGPTSPVDITPRSRRISISEMLFGSSPSSFSWGMGSSPTNNNISDGMDERKMSISDDPRFKDFLKHQSKIIGDDGVLSSGFKRSNYQKE</sequence>
<evidence type="ECO:0000313" key="3">
    <source>
        <dbReference type="Proteomes" id="UP000494206"/>
    </source>
</evidence>
<keyword evidence="3" id="KW-1185">Reference proteome</keyword>
<protein>
    <submittedName>
        <fullName evidence="2">Uncharacterized protein</fullName>
    </submittedName>
</protein>
<dbReference type="EMBL" id="CADEPM010000005">
    <property type="protein sequence ID" value="CAB3406235.1"/>
    <property type="molecule type" value="Genomic_DNA"/>
</dbReference>
<evidence type="ECO:0000313" key="2">
    <source>
        <dbReference type="EMBL" id="CAB3406235.1"/>
    </source>
</evidence>
<dbReference type="OrthoDB" id="5851272at2759"/>
<organism evidence="2 3">
    <name type="scientific">Caenorhabditis bovis</name>
    <dbReference type="NCBI Taxonomy" id="2654633"/>
    <lineage>
        <taxon>Eukaryota</taxon>
        <taxon>Metazoa</taxon>
        <taxon>Ecdysozoa</taxon>
        <taxon>Nematoda</taxon>
        <taxon>Chromadorea</taxon>
        <taxon>Rhabditida</taxon>
        <taxon>Rhabditina</taxon>
        <taxon>Rhabditomorpha</taxon>
        <taxon>Rhabditoidea</taxon>
        <taxon>Rhabditidae</taxon>
        <taxon>Peloderinae</taxon>
        <taxon>Caenorhabditis</taxon>
    </lineage>
</organism>
<dbReference type="Proteomes" id="UP000494206">
    <property type="component" value="Unassembled WGS sequence"/>
</dbReference>
<comment type="caution">
    <text evidence="2">The sequence shown here is derived from an EMBL/GenBank/DDBJ whole genome shotgun (WGS) entry which is preliminary data.</text>
</comment>
<reference evidence="2 3" key="1">
    <citation type="submission" date="2020-04" db="EMBL/GenBank/DDBJ databases">
        <authorList>
            <person name="Laetsch R D."/>
            <person name="Stevens L."/>
            <person name="Kumar S."/>
            <person name="Blaxter L. M."/>
        </authorList>
    </citation>
    <scope>NUCLEOTIDE SEQUENCE [LARGE SCALE GENOMIC DNA]</scope>
</reference>
<name>A0A8S1F1J6_9PELO</name>
<feature type="region of interest" description="Disordered" evidence="1">
    <location>
        <begin position="167"/>
        <end position="188"/>
    </location>
</feature>
<gene>
    <name evidence="2" type="ORF">CBOVIS_LOCUS8335</name>
</gene>
<proteinExistence type="predicted"/>
<accession>A0A8S1F1J6</accession>
<dbReference type="AlphaFoldDB" id="A0A8S1F1J6"/>
<evidence type="ECO:0000256" key="1">
    <source>
        <dbReference type="SAM" id="MobiDB-lite"/>
    </source>
</evidence>